<feature type="region of interest" description="Disordered" evidence="2">
    <location>
        <begin position="1358"/>
        <end position="1412"/>
    </location>
</feature>
<evidence type="ECO:0000256" key="2">
    <source>
        <dbReference type="SAM" id="MobiDB-lite"/>
    </source>
</evidence>
<feature type="coiled-coil region" evidence="1">
    <location>
        <begin position="1246"/>
        <end position="1276"/>
    </location>
</feature>
<dbReference type="RefSeq" id="XP_016944150.2">
    <property type="nucleotide sequence ID" value="XM_017088661.4"/>
</dbReference>
<dbReference type="InterPro" id="IPR035445">
    <property type="entry name" value="GYF-like_dom_sf"/>
</dbReference>
<dbReference type="Pfam" id="PF02213">
    <property type="entry name" value="GYF"/>
    <property type="match status" value="1"/>
</dbReference>
<dbReference type="SMART" id="SM00444">
    <property type="entry name" value="GYF"/>
    <property type="match status" value="1"/>
</dbReference>
<keyword evidence="4" id="KW-1185">Reference proteome</keyword>
<feature type="compositionally biased region" description="Basic and acidic residues" evidence="2">
    <location>
        <begin position="1421"/>
        <end position="1430"/>
    </location>
</feature>
<dbReference type="SUPFAM" id="SSF55277">
    <property type="entry name" value="GYF domain"/>
    <property type="match status" value="1"/>
</dbReference>
<evidence type="ECO:0000313" key="4">
    <source>
        <dbReference type="Proteomes" id="UP001652628"/>
    </source>
</evidence>
<feature type="domain" description="GYF" evidence="3">
    <location>
        <begin position="573"/>
        <end position="621"/>
    </location>
</feature>
<protein>
    <submittedName>
        <fullName evidence="5">GIGYF family protein Gyf isoform X1</fullName>
    </submittedName>
</protein>
<dbReference type="Gene3D" id="3.30.1490.40">
    <property type="match status" value="1"/>
</dbReference>
<feature type="region of interest" description="Disordered" evidence="2">
    <location>
        <begin position="97"/>
        <end position="141"/>
    </location>
</feature>
<dbReference type="PROSITE" id="PS50829">
    <property type="entry name" value="GYF"/>
    <property type="match status" value="1"/>
</dbReference>
<evidence type="ECO:0000259" key="3">
    <source>
        <dbReference type="PROSITE" id="PS50829"/>
    </source>
</evidence>
<feature type="compositionally biased region" description="Polar residues" evidence="2">
    <location>
        <begin position="1164"/>
        <end position="1190"/>
    </location>
</feature>
<gene>
    <name evidence="5" type="primary">Gyf</name>
</gene>
<name>A0AB39ZVQ9_DROSZ</name>
<feature type="region of interest" description="Disordered" evidence="2">
    <location>
        <begin position="468"/>
        <end position="496"/>
    </location>
</feature>
<feature type="compositionally biased region" description="Polar residues" evidence="2">
    <location>
        <begin position="318"/>
        <end position="340"/>
    </location>
</feature>
<feature type="compositionally biased region" description="Polar residues" evidence="2">
    <location>
        <begin position="1358"/>
        <end position="1384"/>
    </location>
</feature>
<feature type="compositionally biased region" description="Polar residues" evidence="2">
    <location>
        <begin position="105"/>
        <end position="114"/>
    </location>
</feature>
<dbReference type="InterPro" id="IPR051640">
    <property type="entry name" value="GRB10-interact_GYF"/>
</dbReference>
<dbReference type="GO" id="GO:0005829">
    <property type="term" value="C:cytosol"/>
    <property type="evidence" value="ECO:0007669"/>
    <property type="project" value="TreeGrafter"/>
</dbReference>
<feature type="region of interest" description="Disordered" evidence="2">
    <location>
        <begin position="187"/>
        <end position="418"/>
    </location>
</feature>
<keyword evidence="1" id="KW-0175">Coiled coil</keyword>
<feature type="region of interest" description="Disordered" evidence="2">
    <location>
        <begin position="1521"/>
        <end position="1556"/>
    </location>
</feature>
<dbReference type="GeneID" id="108020392"/>
<feature type="compositionally biased region" description="Polar residues" evidence="2">
    <location>
        <begin position="473"/>
        <end position="485"/>
    </location>
</feature>
<proteinExistence type="predicted"/>
<sequence length="1588" mass="174688">MTDSMKFGPEWLRNMSAEPSGSPSTYNVSTGGPNSSIAVHNLGNNTTASASRNLFPEYRYGREEMLSLFDRNCMLPQILPSFKKLFVEKVQYPLALTPSSDEDNNQNMLGNSSRPAWLQRSSGGFSTASRGTGRGGTVDRGRIRGKSVYHPIYQRPSGLYDEGLSVISIKAERTWSERNGTVDSAVTNISSSGSGAIDWNGTPSSSPRKDFSSHHRNMENWRRSRNEDGSGDGPVVSGSISGPDIAGWRSGGGAGSTNSSFGTNSHRWGRSTSWRDEDVNVDNPSSLQRSISTVGTVGPDRERPGTSKGSGMGAGEVANTSNPSIRMSSSKTSPLWSVNNAGGADGDDNLPEWAMENPSELGGSFDASGAFHGDADPQNNKSLMAKGLNSDQSLSKPKSEPLADTNSINDKTSDDPLMKNSNIAAAQEINESRLSPINSTTTKMDVIHGDISDRIKEVADEVEKLITEDDTKSLTNPSQLQSDSGQFPAALPSLTDNELNMKPNSVNASAVRQQAPPTMPIQIATSISDATHPSHQHSAIPFSNLVAMQHHNLHHQPQFSMIPTPHLINPNLNELWFYRDPQANVQGPFSAMEMTEWYRAGYFNENLFVRRFSDNRFRPLGELIKFCHGNMPFTHSHLLPSPMDLENHPVGQIPATLSAALPITPRKQSPIALPLTVVEQQLQQQRCDQLKANVTAAAESLSAAIKGNLGGNSMTTTSQMLTMRFQMLQDQYLQHQEYQILAELSKNECFQRLSAVEREAVVRRKVQVLVLPEYLSSLNGLSNSLSVLNPAAGSQLYSVVAEQAKKDQQHMFGNSSEQQRPGGNLLDANNFILNAQIMHQQAQPVVVPLAASVDCVRESGSAGDLNKLEELPRNDLDLINEYNLRMLLRGQPTVTQQQLPSLPNSGNENLSGGDYITETQLLAGQNLMIPMWLPPNKQQQPDPQWPGMTNEKATLWEVGNINEEPNEEQQLLMLKTPQSCYSDTVHSVPAPPLPQVQSENNFKHSSSTELDQPLTTDNLKEPNNQKLVQSFASDIEQYQNKEPNLHQQQGKHSNKQVLNVKQNVPQSVPIKQVNEDDRKREQTEEKKRQKEERKRQQVEEEKRRAILESEERARQMQEEKERQQQIQAQRRKALLGNAQSVQSGMTASSVSLQSNKNDAVKTAEPQSASRLPSTSVAPWSLQSPNSNSTAPGLAEIQKAERRERRADQQRHQELLDKQLRANAAAAAEANDALLKWQAAPAAAPVMSLAEIQAEEAKRLANEIVDQQRRRELEQHQHVTLPSAVVGTSGTTNIWGSANKAWSGSSLVPSLPMRSNTGTGLWDEPSASGANQTLYVSGTSNSSTVTAAAVLVAGLNSANKTNQPTQNKPSTSFASPRNLRKSQTLPAIHNTGKTTKSTTGQQQEKQKMVPVRAGSKVAIASIEDKDKERKSNVKSHVQQGTDQTISKVNEYESEFTSWCMKSLDNMSAKVDVPTFVAFLQDLEAPYEVKDYVRIYLGEGKESLDFARQFLERRSKYKSLQRAQNAHNDDMCKPAPAITPSANDYTDSKNKQKKVKKNKMTKMDARILGFSVTAAEGRINVGVRDYVEGP</sequence>
<feature type="compositionally biased region" description="Low complexity" evidence="2">
    <location>
        <begin position="233"/>
        <end position="244"/>
    </location>
</feature>
<dbReference type="CDD" id="cd22249">
    <property type="entry name" value="UDM1_RNF168_RNF169-like"/>
    <property type="match status" value="1"/>
</dbReference>
<dbReference type="PANTHER" id="PTHR14445:SF36">
    <property type="entry name" value="FI03272P-RELATED"/>
    <property type="match status" value="1"/>
</dbReference>
<feature type="compositionally biased region" description="Polar residues" evidence="2">
    <location>
        <begin position="995"/>
        <end position="1023"/>
    </location>
</feature>
<evidence type="ECO:0000313" key="5">
    <source>
        <dbReference type="RefSeq" id="XP_016944150.2"/>
    </source>
</evidence>
<evidence type="ECO:0000256" key="1">
    <source>
        <dbReference type="SAM" id="Coils"/>
    </source>
</evidence>
<feature type="compositionally biased region" description="Low complexity" evidence="2">
    <location>
        <begin position="120"/>
        <end position="131"/>
    </location>
</feature>
<reference evidence="5" key="1">
    <citation type="submission" date="2025-08" db="UniProtKB">
        <authorList>
            <consortium name="RefSeq"/>
        </authorList>
    </citation>
    <scope>IDENTIFICATION</scope>
</reference>
<feature type="region of interest" description="Disordered" evidence="2">
    <location>
        <begin position="981"/>
        <end position="1023"/>
    </location>
</feature>
<dbReference type="CDD" id="cd00072">
    <property type="entry name" value="GYF"/>
    <property type="match status" value="1"/>
</dbReference>
<feature type="region of interest" description="Disordered" evidence="2">
    <location>
        <begin position="1062"/>
        <end position="1191"/>
    </location>
</feature>
<feature type="compositionally biased region" description="Polar residues" evidence="2">
    <location>
        <begin position="256"/>
        <end position="272"/>
    </location>
</feature>
<feature type="compositionally biased region" description="Basic and acidic residues" evidence="2">
    <location>
        <begin position="1073"/>
        <end position="1123"/>
    </location>
</feature>
<accession>A0AB39ZVQ9</accession>
<organism evidence="4 5">
    <name type="scientific">Drosophila suzukii</name>
    <name type="common">Spotted-wing drosophila fruit fly</name>
    <dbReference type="NCBI Taxonomy" id="28584"/>
    <lineage>
        <taxon>Eukaryota</taxon>
        <taxon>Metazoa</taxon>
        <taxon>Ecdysozoa</taxon>
        <taxon>Arthropoda</taxon>
        <taxon>Hexapoda</taxon>
        <taxon>Insecta</taxon>
        <taxon>Pterygota</taxon>
        <taxon>Neoptera</taxon>
        <taxon>Endopterygota</taxon>
        <taxon>Diptera</taxon>
        <taxon>Brachycera</taxon>
        <taxon>Muscomorpha</taxon>
        <taxon>Ephydroidea</taxon>
        <taxon>Drosophilidae</taxon>
        <taxon>Drosophila</taxon>
        <taxon>Sophophora</taxon>
    </lineage>
</organism>
<dbReference type="PANTHER" id="PTHR14445">
    <property type="entry name" value="GRB10 INTERACTING GYF PROTEIN"/>
    <property type="match status" value="1"/>
</dbReference>
<feature type="compositionally biased region" description="Polar residues" evidence="2">
    <location>
        <begin position="282"/>
        <end position="295"/>
    </location>
</feature>
<dbReference type="CTD" id="43842"/>
<feature type="compositionally biased region" description="Basic and acidic residues" evidence="2">
    <location>
        <begin position="207"/>
        <end position="228"/>
    </location>
</feature>
<feature type="region of interest" description="Disordered" evidence="2">
    <location>
        <begin position="1421"/>
        <end position="1440"/>
    </location>
</feature>
<feature type="compositionally biased region" description="Polar residues" evidence="2">
    <location>
        <begin position="1137"/>
        <end position="1157"/>
    </location>
</feature>
<feature type="compositionally biased region" description="Low complexity" evidence="2">
    <location>
        <begin position="1390"/>
        <end position="1402"/>
    </location>
</feature>
<dbReference type="InterPro" id="IPR003169">
    <property type="entry name" value="GYF"/>
</dbReference>
<dbReference type="Proteomes" id="UP001652628">
    <property type="component" value="Chromosome 4"/>
</dbReference>